<name>A0A2H6LEH6_9NOSO</name>
<dbReference type="Proteomes" id="UP000236527">
    <property type="component" value="Unassembled WGS sequence"/>
</dbReference>
<dbReference type="EMBL" id="BDGE01000023">
    <property type="protein sequence ID" value="GBE91618.1"/>
    <property type="molecule type" value="Genomic_DNA"/>
</dbReference>
<evidence type="ECO:0008006" key="3">
    <source>
        <dbReference type="Google" id="ProtNLM"/>
    </source>
</evidence>
<accession>A0A2H6LEH6</accession>
<reference evidence="2" key="1">
    <citation type="journal article" date="2018" name="Genome Announc.">
        <title>Draft Genome Sequence of the Nitrogen-Fixing and Hormogonia-Inducing Cyanobacterium Nostoc cycadae Strain WK-1, Isolated from the Coralloid Roots of Cycas revoluta.</title>
        <authorList>
            <person name="Kanesaki Y."/>
            <person name="Hirose M."/>
            <person name="Hirose Y."/>
            <person name="Fujisawa T."/>
            <person name="Nakamura Y."/>
            <person name="Watanabe S."/>
            <person name="Matsunaga S."/>
            <person name="Uchida H."/>
            <person name="Murakami A."/>
        </authorList>
    </citation>
    <scope>NUCLEOTIDE SEQUENCE [LARGE SCALE GENOMIC DNA]</scope>
    <source>
        <strain evidence="2">WK-1</strain>
    </source>
</reference>
<keyword evidence="2" id="KW-1185">Reference proteome</keyword>
<gene>
    <name evidence="1" type="ORF">NCWK1_1343</name>
</gene>
<dbReference type="AlphaFoldDB" id="A0A2H6LEH6"/>
<comment type="caution">
    <text evidence="1">The sequence shown here is derived from an EMBL/GenBank/DDBJ whole genome shotgun (WGS) entry which is preliminary data.</text>
</comment>
<sequence length="182" mass="19697">MGLALTTFTPTPSLAATFTYQGDTTTQPIWRRVAPGNPPTLISGERDGTLGMSVPYSVFDFTVDQSGLYTISGSSGSNIKWDIFLALYQDSFHPSQQLNNVLIASTTTTGGTAAFSRELTSQRKYFLVTTGRRIADFGVFTNSISGAGKIIPIPESDLLPGVLVATGITLLLHKRKNYLQKR</sequence>
<protein>
    <recommendedName>
        <fullName evidence="3">PEP-CTERM sorting domain-containing protein</fullName>
    </recommendedName>
</protein>
<evidence type="ECO:0000313" key="2">
    <source>
        <dbReference type="Proteomes" id="UP000236527"/>
    </source>
</evidence>
<evidence type="ECO:0000313" key="1">
    <source>
        <dbReference type="EMBL" id="GBE91618.1"/>
    </source>
</evidence>
<organism evidence="1 2">
    <name type="scientific">Nostoc cycadae WK-1</name>
    <dbReference type="NCBI Taxonomy" id="1861711"/>
    <lineage>
        <taxon>Bacteria</taxon>
        <taxon>Bacillati</taxon>
        <taxon>Cyanobacteriota</taxon>
        <taxon>Cyanophyceae</taxon>
        <taxon>Nostocales</taxon>
        <taxon>Nostocaceae</taxon>
        <taxon>Nostoc</taxon>
    </lineage>
</organism>
<proteinExistence type="predicted"/>